<dbReference type="Proteomes" id="UP000734854">
    <property type="component" value="Unassembled WGS sequence"/>
</dbReference>
<dbReference type="PANTHER" id="PTHR46777:SF5">
    <property type="entry name" value="WUSCHEL-RELATED HOMEOBOX 13"/>
    <property type="match status" value="1"/>
</dbReference>
<proteinExistence type="predicted"/>
<keyword evidence="2 3" id="KW-0371">Homeobox</keyword>
<dbReference type="PROSITE" id="PS50071">
    <property type="entry name" value="HOMEOBOX_2"/>
    <property type="match status" value="1"/>
</dbReference>
<dbReference type="Pfam" id="PF00046">
    <property type="entry name" value="Homeodomain"/>
    <property type="match status" value="1"/>
</dbReference>
<dbReference type="Gene3D" id="1.10.10.60">
    <property type="entry name" value="Homeodomain-like"/>
    <property type="match status" value="1"/>
</dbReference>
<dbReference type="SUPFAM" id="SSF46689">
    <property type="entry name" value="Homeodomain-like"/>
    <property type="match status" value="1"/>
</dbReference>
<protein>
    <recommendedName>
        <fullName evidence="5">Homeobox domain-containing protein</fullName>
    </recommendedName>
</protein>
<sequence length="233" mass="25597">MCKSAGGRLGIHLSRACAQGMPSEAATLGCPSPSLTGGRLGKPVSVAWAQVIPSRGLAVRWIPSPSLQEANLAAKRVWQRWTPTPVQLQILESIFYQGSDTPNKEGIKDITAKLAEHGQISETNVYNWFQNRRARSKRKQANPTQNNAEFEEAESLNAKRARTEKLVPQSSNLPPISDDHQFQDVNSELRFVDQDHARSRVVYSFIHDASKVANGSGSSGMAVFGNSWSNLNE</sequence>
<gene>
    <name evidence="6" type="ORF">ZIOFF_045770</name>
</gene>
<keyword evidence="2 3" id="KW-0238">DNA-binding</keyword>
<evidence type="ECO:0000259" key="5">
    <source>
        <dbReference type="PROSITE" id="PS50071"/>
    </source>
</evidence>
<comment type="subcellular location">
    <subcellularLocation>
        <location evidence="1 2 3">Nucleus</location>
    </subcellularLocation>
</comment>
<dbReference type="CDD" id="cd00086">
    <property type="entry name" value="homeodomain"/>
    <property type="match status" value="1"/>
</dbReference>
<comment type="caution">
    <text evidence="6">The sequence shown here is derived from an EMBL/GenBank/DDBJ whole genome shotgun (WGS) entry which is preliminary data.</text>
</comment>
<feature type="domain" description="Homeobox" evidence="5">
    <location>
        <begin position="74"/>
        <end position="139"/>
    </location>
</feature>
<dbReference type="InterPro" id="IPR044559">
    <property type="entry name" value="WOX13-like"/>
</dbReference>
<dbReference type="InterPro" id="IPR009057">
    <property type="entry name" value="Homeodomain-like_sf"/>
</dbReference>
<name>A0A8J5G4E1_ZINOF</name>
<evidence type="ECO:0000256" key="2">
    <source>
        <dbReference type="PROSITE-ProRule" id="PRU00108"/>
    </source>
</evidence>
<dbReference type="SMART" id="SM00389">
    <property type="entry name" value="HOX"/>
    <property type="match status" value="1"/>
</dbReference>
<evidence type="ECO:0000313" key="7">
    <source>
        <dbReference type="Proteomes" id="UP000734854"/>
    </source>
</evidence>
<dbReference type="EMBL" id="JACMSC010000012">
    <property type="protein sequence ID" value="KAG6497864.1"/>
    <property type="molecule type" value="Genomic_DNA"/>
</dbReference>
<feature type="region of interest" description="Disordered" evidence="4">
    <location>
        <begin position="135"/>
        <end position="179"/>
    </location>
</feature>
<evidence type="ECO:0000256" key="4">
    <source>
        <dbReference type="SAM" id="MobiDB-lite"/>
    </source>
</evidence>
<dbReference type="GO" id="GO:0003677">
    <property type="term" value="F:DNA binding"/>
    <property type="evidence" value="ECO:0007669"/>
    <property type="project" value="UniProtKB-UniRule"/>
</dbReference>
<feature type="DNA-binding region" description="Homeobox" evidence="2">
    <location>
        <begin position="76"/>
        <end position="140"/>
    </location>
</feature>
<dbReference type="GO" id="GO:0003700">
    <property type="term" value="F:DNA-binding transcription factor activity"/>
    <property type="evidence" value="ECO:0007669"/>
    <property type="project" value="InterPro"/>
</dbReference>
<reference evidence="6 7" key="1">
    <citation type="submission" date="2020-08" db="EMBL/GenBank/DDBJ databases">
        <title>Plant Genome Project.</title>
        <authorList>
            <person name="Zhang R.-G."/>
        </authorList>
    </citation>
    <scope>NUCLEOTIDE SEQUENCE [LARGE SCALE GENOMIC DNA]</scope>
    <source>
        <tissue evidence="6">Rhizome</tissue>
    </source>
</reference>
<keyword evidence="2 3" id="KW-0539">Nucleus</keyword>
<dbReference type="GO" id="GO:0005634">
    <property type="term" value="C:nucleus"/>
    <property type="evidence" value="ECO:0007669"/>
    <property type="project" value="UniProtKB-SubCell"/>
</dbReference>
<dbReference type="InterPro" id="IPR001356">
    <property type="entry name" value="HD"/>
</dbReference>
<evidence type="ECO:0000256" key="1">
    <source>
        <dbReference type="ARBA" id="ARBA00004123"/>
    </source>
</evidence>
<organism evidence="6 7">
    <name type="scientific">Zingiber officinale</name>
    <name type="common">Ginger</name>
    <name type="synonym">Amomum zingiber</name>
    <dbReference type="NCBI Taxonomy" id="94328"/>
    <lineage>
        <taxon>Eukaryota</taxon>
        <taxon>Viridiplantae</taxon>
        <taxon>Streptophyta</taxon>
        <taxon>Embryophyta</taxon>
        <taxon>Tracheophyta</taxon>
        <taxon>Spermatophyta</taxon>
        <taxon>Magnoliopsida</taxon>
        <taxon>Liliopsida</taxon>
        <taxon>Zingiberales</taxon>
        <taxon>Zingiberaceae</taxon>
        <taxon>Zingiber</taxon>
    </lineage>
</organism>
<evidence type="ECO:0000256" key="3">
    <source>
        <dbReference type="RuleBase" id="RU000682"/>
    </source>
</evidence>
<keyword evidence="7" id="KW-1185">Reference proteome</keyword>
<evidence type="ECO:0000313" key="6">
    <source>
        <dbReference type="EMBL" id="KAG6497864.1"/>
    </source>
</evidence>
<dbReference type="PANTHER" id="PTHR46777">
    <property type="entry name" value="WUSCHEL-RELATED HOMEOBOX 13"/>
    <property type="match status" value="1"/>
</dbReference>
<dbReference type="AlphaFoldDB" id="A0A8J5G4E1"/>
<accession>A0A8J5G4E1</accession>